<comment type="caution">
    <text evidence="1">The sequence shown here is derived from an EMBL/GenBank/DDBJ whole genome shotgun (WGS) entry which is preliminary data.</text>
</comment>
<gene>
    <name evidence="1" type="ORF">GOODEAATRI_000541</name>
</gene>
<dbReference type="Proteomes" id="UP001476798">
    <property type="component" value="Unassembled WGS sequence"/>
</dbReference>
<feature type="non-terminal residue" evidence="1">
    <location>
        <position position="1"/>
    </location>
</feature>
<evidence type="ECO:0000313" key="1">
    <source>
        <dbReference type="EMBL" id="MEQ2163870.1"/>
    </source>
</evidence>
<reference evidence="1 2" key="1">
    <citation type="submission" date="2021-06" db="EMBL/GenBank/DDBJ databases">
        <authorList>
            <person name="Palmer J.M."/>
        </authorList>
    </citation>
    <scope>NUCLEOTIDE SEQUENCE [LARGE SCALE GENOMIC DNA]</scope>
    <source>
        <strain evidence="1 2">GA_2019</strain>
        <tissue evidence="1">Muscle</tissue>
    </source>
</reference>
<organism evidence="1 2">
    <name type="scientific">Goodea atripinnis</name>
    <dbReference type="NCBI Taxonomy" id="208336"/>
    <lineage>
        <taxon>Eukaryota</taxon>
        <taxon>Metazoa</taxon>
        <taxon>Chordata</taxon>
        <taxon>Craniata</taxon>
        <taxon>Vertebrata</taxon>
        <taxon>Euteleostomi</taxon>
        <taxon>Actinopterygii</taxon>
        <taxon>Neopterygii</taxon>
        <taxon>Teleostei</taxon>
        <taxon>Neoteleostei</taxon>
        <taxon>Acanthomorphata</taxon>
        <taxon>Ovalentaria</taxon>
        <taxon>Atherinomorphae</taxon>
        <taxon>Cyprinodontiformes</taxon>
        <taxon>Goodeidae</taxon>
        <taxon>Goodea</taxon>
    </lineage>
</organism>
<dbReference type="PANTHER" id="PTHR15593:SF1">
    <property type="entry name" value="PHOSPHOINOSITIDE 3-KINASE REGULATORY SUBUNIT 6"/>
    <property type="match status" value="1"/>
</dbReference>
<dbReference type="EMBL" id="JAHRIO010020007">
    <property type="protein sequence ID" value="MEQ2163870.1"/>
    <property type="molecule type" value="Genomic_DNA"/>
</dbReference>
<dbReference type="InterPro" id="IPR019522">
    <property type="entry name" value="PIK3R5/6"/>
</dbReference>
<sequence>TLLRFLFERKYLLVFTTAYIPDELYKRVYDFCKRLLTYPHPFCTVGLSYTRQIKTERFIPGSERDLFQMHLVFVLADPDIFSGSMIPAIMEDFEVSASASAGFQSQLEHMRSVVQHTLQAALGPEQCHGSKLAQALRVSGFAT</sequence>
<dbReference type="PANTHER" id="PTHR15593">
    <property type="entry name" value="PHOSPHATIDYLINOSITOL 3-KINASE REGULATORY SUBUNIT"/>
    <property type="match status" value="1"/>
</dbReference>
<proteinExistence type="predicted"/>
<accession>A0ABV0MXL1</accession>
<keyword evidence="2" id="KW-1185">Reference proteome</keyword>
<name>A0ABV0MXL1_9TELE</name>
<evidence type="ECO:0000313" key="2">
    <source>
        <dbReference type="Proteomes" id="UP001476798"/>
    </source>
</evidence>
<protein>
    <submittedName>
        <fullName evidence="1">Uncharacterized protein</fullName>
    </submittedName>
</protein>